<feature type="region of interest" description="Disordered" evidence="1">
    <location>
        <begin position="1"/>
        <end position="157"/>
    </location>
</feature>
<feature type="compositionally biased region" description="Low complexity" evidence="1">
    <location>
        <begin position="125"/>
        <end position="137"/>
    </location>
</feature>
<name>A0A7R8W9J2_9CRUS</name>
<dbReference type="GO" id="GO:0003723">
    <property type="term" value="F:RNA binding"/>
    <property type="evidence" value="ECO:0007669"/>
    <property type="project" value="UniProtKB-UniRule"/>
</dbReference>
<dbReference type="InterPro" id="IPR012677">
    <property type="entry name" value="Nucleotide-bd_a/b_plait_sf"/>
</dbReference>
<dbReference type="Gene3D" id="3.30.70.330">
    <property type="match status" value="1"/>
</dbReference>
<dbReference type="PANTHER" id="PTHR48034">
    <property type="entry name" value="TRANSFORMER-2 SEX-DETERMINING PROTEIN-RELATED"/>
    <property type="match status" value="1"/>
</dbReference>
<evidence type="ECO:0000313" key="2">
    <source>
        <dbReference type="EMBL" id="CAD7227458.1"/>
    </source>
</evidence>
<protein>
    <submittedName>
        <fullName evidence="2">Uncharacterized protein</fullName>
    </submittedName>
</protein>
<dbReference type="InterPro" id="IPR035979">
    <property type="entry name" value="RBD_domain_sf"/>
</dbReference>
<reference evidence="2" key="1">
    <citation type="submission" date="2020-11" db="EMBL/GenBank/DDBJ databases">
        <authorList>
            <person name="Tran Van P."/>
        </authorList>
    </citation>
    <scope>NUCLEOTIDE SEQUENCE</scope>
</reference>
<dbReference type="AlphaFoldDB" id="A0A7R8W9J2"/>
<gene>
    <name evidence="2" type="ORF">CTOB1V02_LOCUS5365</name>
</gene>
<dbReference type="SUPFAM" id="SSF54928">
    <property type="entry name" value="RNA-binding domain, RBD"/>
    <property type="match status" value="1"/>
</dbReference>
<dbReference type="InterPro" id="IPR050441">
    <property type="entry name" value="RBM"/>
</dbReference>
<dbReference type="PROSITE" id="PS50102">
    <property type="entry name" value="RRM"/>
    <property type="match status" value="1"/>
</dbReference>
<feature type="compositionally biased region" description="Basic residues" evidence="1">
    <location>
        <begin position="17"/>
        <end position="29"/>
    </location>
</feature>
<feature type="compositionally biased region" description="Basic residues" evidence="1">
    <location>
        <begin position="52"/>
        <end position="61"/>
    </location>
</feature>
<feature type="region of interest" description="Disordered" evidence="1">
    <location>
        <begin position="358"/>
        <end position="463"/>
    </location>
</feature>
<organism evidence="2">
    <name type="scientific">Cyprideis torosa</name>
    <dbReference type="NCBI Taxonomy" id="163714"/>
    <lineage>
        <taxon>Eukaryota</taxon>
        <taxon>Metazoa</taxon>
        <taxon>Ecdysozoa</taxon>
        <taxon>Arthropoda</taxon>
        <taxon>Crustacea</taxon>
        <taxon>Oligostraca</taxon>
        <taxon>Ostracoda</taxon>
        <taxon>Podocopa</taxon>
        <taxon>Podocopida</taxon>
        <taxon>Cytherocopina</taxon>
        <taxon>Cytheroidea</taxon>
        <taxon>Cytherideidae</taxon>
        <taxon>Cyprideis</taxon>
    </lineage>
</organism>
<sequence>MDNRDRSRSGSRSRSPAPRRNRSPGRRRSPSGSPSPKRASRKDYRSRSRSPGTRKQKHMGTRTKPCSKSAKTRHSKKSSSSHKTKTEGRSSPLRSTIVEKKERKRYRDARRAPPTSPSPPPTAPPSSSSQSESSSHPALVPRARYSTPPPNDQLGLSYHQADYDHNSVEPQPIPTLTTYATSTIVAATSTYHQPNGSAAAFAPASTMPNPHINPQYWRQLQVAAAAQQPPTVQYYYNAAWRTNSPNKPRYIANRTVDGRGNDGPGGRRRDASAYDDPEPNRVIGVFGLSLFTTERELYHIFEKYGPIDKVQVVLDAQTGRSRGFAFVYFENVDDATAAKDATSGMEIDGRKIRVDYSITTRAHTPTPGIYMGRPTRGGNRRGGYRDDYGGYRGPRRSPSPYRGGKDRYYGGGGRRSRSPYGGGRRSRSPYGGGRRSRSPYGGGRRSRSPSPYRSKYRSSRDYY</sequence>
<dbReference type="InterPro" id="IPR000504">
    <property type="entry name" value="RRM_dom"/>
</dbReference>
<feature type="compositionally biased region" description="Pro residues" evidence="1">
    <location>
        <begin position="114"/>
        <end position="124"/>
    </location>
</feature>
<feature type="compositionally biased region" description="Basic residues" evidence="1">
    <location>
        <begin position="70"/>
        <end position="83"/>
    </location>
</feature>
<dbReference type="SMART" id="SM00360">
    <property type="entry name" value="RRM"/>
    <property type="match status" value="1"/>
</dbReference>
<proteinExistence type="predicted"/>
<feature type="region of interest" description="Disordered" evidence="1">
    <location>
        <begin position="247"/>
        <end position="276"/>
    </location>
</feature>
<dbReference type="Pfam" id="PF00076">
    <property type="entry name" value="RRM_1"/>
    <property type="match status" value="1"/>
</dbReference>
<dbReference type="OrthoDB" id="439808at2759"/>
<evidence type="ECO:0000256" key="1">
    <source>
        <dbReference type="SAM" id="MobiDB-lite"/>
    </source>
</evidence>
<accession>A0A7R8W9J2</accession>
<dbReference type="CDD" id="cd12363">
    <property type="entry name" value="RRM_TRA2"/>
    <property type="match status" value="1"/>
</dbReference>
<dbReference type="EMBL" id="OB661151">
    <property type="protein sequence ID" value="CAD7227458.1"/>
    <property type="molecule type" value="Genomic_DNA"/>
</dbReference>
<feature type="compositionally biased region" description="Basic and acidic residues" evidence="1">
    <location>
        <begin position="256"/>
        <end position="272"/>
    </location>
</feature>